<feature type="compositionally biased region" description="Low complexity" evidence="1">
    <location>
        <begin position="149"/>
        <end position="185"/>
    </location>
</feature>
<sequence length="240" mass="25981">MAMANDPSLYNEAFLKRVDKYYTELVGWMLPEETKPPLQNDEDPHCGLSLMSKVLDLEAEEQKAADEAEAKAKTEAAKEGKKREQQKEEDLPSDTNAEIVPSSRSNTPPPPSSDWDARPSSRLSIELGAEVANDDVVAKSEDETYPVHTSSNTSSSASRPSTGASGSSKASKPSSSSSQQSSSALKKTKKSKPKAKTTTLTSSSSEPDCSDTRSKDMTKIKKLQPLPRKKAFISPLSRAD</sequence>
<gene>
    <name evidence="2" type="ORF">D9757_013392</name>
</gene>
<feature type="compositionally biased region" description="Low complexity" evidence="1">
    <location>
        <begin position="196"/>
        <end position="205"/>
    </location>
</feature>
<dbReference type="AlphaFoldDB" id="A0A8H5CTX0"/>
<reference evidence="2 3" key="1">
    <citation type="journal article" date="2020" name="ISME J.">
        <title>Uncovering the hidden diversity of litter-decomposition mechanisms in mushroom-forming fungi.</title>
        <authorList>
            <person name="Floudas D."/>
            <person name="Bentzer J."/>
            <person name="Ahren D."/>
            <person name="Johansson T."/>
            <person name="Persson P."/>
            <person name="Tunlid A."/>
        </authorList>
    </citation>
    <scope>NUCLEOTIDE SEQUENCE [LARGE SCALE GENOMIC DNA]</scope>
    <source>
        <strain evidence="2 3">CBS 406.79</strain>
    </source>
</reference>
<feature type="compositionally biased region" description="Basic and acidic residues" evidence="1">
    <location>
        <begin position="60"/>
        <end position="90"/>
    </location>
</feature>
<feature type="compositionally biased region" description="Basic and acidic residues" evidence="1">
    <location>
        <begin position="210"/>
        <end position="219"/>
    </location>
</feature>
<evidence type="ECO:0000256" key="1">
    <source>
        <dbReference type="SAM" id="MobiDB-lite"/>
    </source>
</evidence>
<feature type="region of interest" description="Disordered" evidence="1">
    <location>
        <begin position="59"/>
        <end position="240"/>
    </location>
</feature>
<accession>A0A8H5CTX0</accession>
<proteinExistence type="predicted"/>
<evidence type="ECO:0000313" key="3">
    <source>
        <dbReference type="Proteomes" id="UP000518752"/>
    </source>
</evidence>
<organism evidence="2 3">
    <name type="scientific">Collybiopsis confluens</name>
    <dbReference type="NCBI Taxonomy" id="2823264"/>
    <lineage>
        <taxon>Eukaryota</taxon>
        <taxon>Fungi</taxon>
        <taxon>Dikarya</taxon>
        <taxon>Basidiomycota</taxon>
        <taxon>Agaricomycotina</taxon>
        <taxon>Agaricomycetes</taxon>
        <taxon>Agaricomycetidae</taxon>
        <taxon>Agaricales</taxon>
        <taxon>Marasmiineae</taxon>
        <taxon>Omphalotaceae</taxon>
        <taxon>Collybiopsis</taxon>
    </lineage>
</organism>
<dbReference type="Proteomes" id="UP000518752">
    <property type="component" value="Unassembled WGS sequence"/>
</dbReference>
<keyword evidence="3" id="KW-1185">Reference proteome</keyword>
<protein>
    <submittedName>
        <fullName evidence="2">Uncharacterized protein</fullName>
    </submittedName>
</protein>
<comment type="caution">
    <text evidence="2">The sequence shown here is derived from an EMBL/GenBank/DDBJ whole genome shotgun (WGS) entry which is preliminary data.</text>
</comment>
<dbReference type="EMBL" id="JAACJN010000345">
    <property type="protein sequence ID" value="KAF5346988.1"/>
    <property type="molecule type" value="Genomic_DNA"/>
</dbReference>
<feature type="compositionally biased region" description="Basic residues" evidence="1">
    <location>
        <begin position="186"/>
        <end position="195"/>
    </location>
</feature>
<name>A0A8H5CTX0_9AGAR</name>
<evidence type="ECO:0000313" key="2">
    <source>
        <dbReference type="EMBL" id="KAF5346988.1"/>
    </source>
</evidence>